<dbReference type="SMART" id="SM00360">
    <property type="entry name" value="RRM"/>
    <property type="match status" value="1"/>
</dbReference>
<dbReference type="Pfam" id="PF00076">
    <property type="entry name" value="RRM_1"/>
    <property type="match status" value="1"/>
</dbReference>
<proteinExistence type="predicted"/>
<dbReference type="InterPro" id="IPR035979">
    <property type="entry name" value="RBD_domain_sf"/>
</dbReference>
<dbReference type="GO" id="GO:0003723">
    <property type="term" value="F:RNA binding"/>
    <property type="evidence" value="ECO:0007669"/>
    <property type="project" value="UniProtKB-UniRule"/>
</dbReference>
<evidence type="ECO:0000259" key="3">
    <source>
        <dbReference type="PROSITE" id="PS50102"/>
    </source>
</evidence>
<dbReference type="Proteomes" id="UP001408789">
    <property type="component" value="Unassembled WGS sequence"/>
</dbReference>
<sequence length="296" mass="34891">MRGERKNERLIGKEDGWSTIQRRKKGDDEVSFFVADLPWGCTSRYLWSAFKESGRISDAYVPGRRDWRGKCFGFVRFRDVEDVDAILHRLRGIKIDGARIRVYESRFKRGDDGKGNKQQQVYKGQSLDEHRGVYMHKEPEDKRDRQRRNQFNMHKDPDERWDRQRRIQIEVGWGAERKKDKFEEDRKGKSIVREDHDSRVRKETWANKLVGRKFIQLGVKPGLYQRHCEGRSLIGEVWYLEVLEDVRERVAFLGHENIAISYIGGLKVLLTFKRGAHCKKVSFGSKTGMGKDVQFP</sequence>
<feature type="compositionally biased region" description="Basic and acidic residues" evidence="2">
    <location>
        <begin position="126"/>
        <end position="144"/>
    </location>
</feature>
<evidence type="ECO:0000313" key="4">
    <source>
        <dbReference type="EMBL" id="KAK9056611.1"/>
    </source>
</evidence>
<dbReference type="Gene3D" id="3.30.70.330">
    <property type="match status" value="1"/>
</dbReference>
<feature type="region of interest" description="Disordered" evidence="2">
    <location>
        <begin position="108"/>
        <end position="157"/>
    </location>
</feature>
<dbReference type="PANTHER" id="PTHR48034">
    <property type="entry name" value="TRANSFORMER-2 SEX-DETERMINING PROTEIN-RELATED"/>
    <property type="match status" value="1"/>
</dbReference>
<dbReference type="AlphaFoldDB" id="A0AAP0GP93"/>
<gene>
    <name evidence="4" type="ORF">SSX86_023973</name>
</gene>
<evidence type="ECO:0000256" key="2">
    <source>
        <dbReference type="SAM" id="MobiDB-lite"/>
    </source>
</evidence>
<dbReference type="EMBL" id="JBCNJP010000024">
    <property type="protein sequence ID" value="KAK9056611.1"/>
    <property type="molecule type" value="Genomic_DNA"/>
</dbReference>
<protein>
    <recommendedName>
        <fullName evidence="3">RRM domain-containing protein</fullName>
    </recommendedName>
</protein>
<dbReference type="PROSITE" id="PS50102">
    <property type="entry name" value="RRM"/>
    <property type="match status" value="1"/>
</dbReference>
<dbReference type="InterPro" id="IPR012677">
    <property type="entry name" value="Nucleotide-bd_a/b_plait_sf"/>
</dbReference>
<accession>A0AAP0GP93</accession>
<name>A0AAP0GP93_9ASTR</name>
<organism evidence="4 5">
    <name type="scientific">Deinandra increscens subsp. villosa</name>
    <dbReference type="NCBI Taxonomy" id="3103831"/>
    <lineage>
        <taxon>Eukaryota</taxon>
        <taxon>Viridiplantae</taxon>
        <taxon>Streptophyta</taxon>
        <taxon>Embryophyta</taxon>
        <taxon>Tracheophyta</taxon>
        <taxon>Spermatophyta</taxon>
        <taxon>Magnoliopsida</taxon>
        <taxon>eudicotyledons</taxon>
        <taxon>Gunneridae</taxon>
        <taxon>Pentapetalae</taxon>
        <taxon>asterids</taxon>
        <taxon>campanulids</taxon>
        <taxon>Asterales</taxon>
        <taxon>Asteraceae</taxon>
        <taxon>Asteroideae</taxon>
        <taxon>Heliantheae alliance</taxon>
        <taxon>Madieae</taxon>
        <taxon>Madiinae</taxon>
        <taxon>Deinandra</taxon>
    </lineage>
</organism>
<dbReference type="SUPFAM" id="SSF54928">
    <property type="entry name" value="RNA-binding domain, RBD"/>
    <property type="match status" value="1"/>
</dbReference>
<reference evidence="4 5" key="1">
    <citation type="submission" date="2024-04" db="EMBL/GenBank/DDBJ databases">
        <title>The reference genome of an endangered Asteraceae, Deinandra increscens subsp. villosa, native to the Central Coast of California.</title>
        <authorList>
            <person name="Guilliams M."/>
            <person name="Hasenstab-Lehman K."/>
            <person name="Meyer R."/>
            <person name="Mcevoy S."/>
        </authorList>
    </citation>
    <scope>NUCLEOTIDE SEQUENCE [LARGE SCALE GENOMIC DNA]</scope>
    <source>
        <tissue evidence="4">Leaf</tissue>
    </source>
</reference>
<dbReference type="InterPro" id="IPR000504">
    <property type="entry name" value="RRM_dom"/>
</dbReference>
<dbReference type="CDD" id="cd00590">
    <property type="entry name" value="RRM_SF"/>
    <property type="match status" value="1"/>
</dbReference>
<dbReference type="InterPro" id="IPR050441">
    <property type="entry name" value="RBM"/>
</dbReference>
<keyword evidence="5" id="KW-1185">Reference proteome</keyword>
<comment type="caution">
    <text evidence="4">The sequence shown here is derived from an EMBL/GenBank/DDBJ whole genome shotgun (WGS) entry which is preliminary data.</text>
</comment>
<keyword evidence="1" id="KW-0694">RNA-binding</keyword>
<evidence type="ECO:0000256" key="1">
    <source>
        <dbReference type="PROSITE-ProRule" id="PRU00176"/>
    </source>
</evidence>
<feature type="domain" description="RRM" evidence="3">
    <location>
        <begin position="30"/>
        <end position="107"/>
    </location>
</feature>
<evidence type="ECO:0000313" key="5">
    <source>
        <dbReference type="Proteomes" id="UP001408789"/>
    </source>
</evidence>